<comment type="pathway">
    <text evidence="1">Lipid metabolism; fatty acid biosynthesis.</text>
</comment>
<dbReference type="Gene3D" id="3.40.50.720">
    <property type="entry name" value="NAD(P)-binding Rossmann-like Domain"/>
    <property type="match status" value="1"/>
</dbReference>
<dbReference type="PRINTS" id="PR00081">
    <property type="entry name" value="GDHRDH"/>
</dbReference>
<dbReference type="PROSITE" id="PS00061">
    <property type="entry name" value="ADH_SHORT"/>
    <property type="match status" value="1"/>
</dbReference>
<evidence type="ECO:0000256" key="7">
    <source>
        <dbReference type="ARBA" id="ARBA00022989"/>
    </source>
</evidence>
<gene>
    <name evidence="14" type="ORF">G7K_1910-t1</name>
</gene>
<feature type="active site" description="Proton acceptor" evidence="12">
    <location>
        <position position="216"/>
    </location>
</feature>
<keyword evidence="9 12" id="KW-0443">Lipid metabolism</keyword>
<keyword evidence="7 12" id="KW-1133">Transmembrane helix</keyword>
<evidence type="ECO:0000256" key="11">
    <source>
        <dbReference type="ARBA" id="ARBA00023160"/>
    </source>
</evidence>
<dbReference type="InterPro" id="IPR020904">
    <property type="entry name" value="Sc_DH/Rdtase_CS"/>
</dbReference>
<reference evidence="14 15" key="2">
    <citation type="journal article" date="2014" name="J. Gen. Appl. Microbiol.">
        <title>The early diverging ascomycetous budding yeast Saitoella complicata has three histone deacetylases belonging to the Clr6, Hos2, and Rpd3 lineages.</title>
        <authorList>
            <person name="Nishida H."/>
            <person name="Matsumoto T."/>
            <person name="Kondo S."/>
            <person name="Hamamoto M."/>
            <person name="Yoshikawa H."/>
        </authorList>
    </citation>
    <scope>NUCLEOTIDE SEQUENCE [LARGE SCALE GENOMIC DNA]</scope>
    <source>
        <strain evidence="14 15">NRRL Y-17804</strain>
    </source>
</reference>
<comment type="catalytic activity">
    <reaction evidence="12">
        <text>a very-long-chain (3R)-3-hydroxyacyl-CoA + NADP(+) = a very-long-chain 3-oxoacyl-CoA + NADPH + H(+)</text>
        <dbReference type="Rhea" id="RHEA:48680"/>
        <dbReference type="ChEBI" id="CHEBI:15378"/>
        <dbReference type="ChEBI" id="CHEBI:57783"/>
        <dbReference type="ChEBI" id="CHEBI:58349"/>
        <dbReference type="ChEBI" id="CHEBI:85440"/>
        <dbReference type="ChEBI" id="CHEBI:90725"/>
        <dbReference type="EC" id="1.1.1.330"/>
    </reaction>
</comment>
<dbReference type="PANTHER" id="PTHR43086">
    <property type="entry name" value="VERY-LONG-CHAIN 3-OXOOACYL-COA REDUCTASE"/>
    <property type="match status" value="1"/>
</dbReference>
<dbReference type="PANTHER" id="PTHR43086:SF2">
    <property type="entry name" value="HYDROXYSTEROID DEHYDROGENASE-LIKE PROTEIN 1"/>
    <property type="match status" value="1"/>
</dbReference>
<dbReference type="GO" id="GO:0030148">
    <property type="term" value="P:sphingolipid biosynthetic process"/>
    <property type="evidence" value="ECO:0007669"/>
    <property type="project" value="UniProtKB-ARBA"/>
</dbReference>
<evidence type="ECO:0000256" key="3">
    <source>
        <dbReference type="ARBA" id="ARBA00022692"/>
    </source>
</evidence>
<keyword evidence="6 12" id="KW-0521">NADP</keyword>
<evidence type="ECO:0000256" key="2">
    <source>
        <dbReference type="ARBA" id="ARBA00022516"/>
    </source>
</evidence>
<dbReference type="FunFam" id="3.40.50.720:FF:000317">
    <property type="entry name" value="Very-long-chain 3-oxoacyl-CoA reductase"/>
    <property type="match status" value="1"/>
</dbReference>
<dbReference type="GO" id="GO:0045703">
    <property type="term" value="F:ketoreductase activity"/>
    <property type="evidence" value="ECO:0007669"/>
    <property type="project" value="UniProtKB-UniRule"/>
</dbReference>
<reference evidence="14 15" key="3">
    <citation type="journal article" date="2015" name="Genome Announc.">
        <title>Draft Genome Sequence of the Archiascomycetous Yeast Saitoella complicata.</title>
        <authorList>
            <person name="Yamauchi K."/>
            <person name="Kondo S."/>
            <person name="Hamamoto M."/>
            <person name="Takahashi Y."/>
            <person name="Ogura Y."/>
            <person name="Hayashi T."/>
            <person name="Nishida H."/>
        </authorList>
    </citation>
    <scope>NUCLEOTIDE SEQUENCE [LARGE SCALE GENOMIC DNA]</scope>
    <source>
        <strain evidence="14 15">NRRL Y-17804</strain>
    </source>
</reference>
<evidence type="ECO:0000256" key="10">
    <source>
        <dbReference type="ARBA" id="ARBA00023136"/>
    </source>
</evidence>
<evidence type="ECO:0000256" key="8">
    <source>
        <dbReference type="ARBA" id="ARBA00023002"/>
    </source>
</evidence>
<keyword evidence="8 12" id="KW-0560">Oxidoreductase</keyword>
<keyword evidence="4 12" id="KW-0256">Endoplasmic reticulum</keyword>
<evidence type="ECO:0000313" key="15">
    <source>
        <dbReference type="Proteomes" id="UP000033140"/>
    </source>
</evidence>
<dbReference type="STRING" id="698492.A0A0E9NDB5"/>
<evidence type="ECO:0000256" key="12">
    <source>
        <dbReference type="HAMAP-Rule" id="MF_03107"/>
    </source>
</evidence>
<comment type="caution">
    <text evidence="14">The sequence shown here is derived from an EMBL/GenBank/DDBJ whole genome shotgun (WGS) entry which is preliminary data.</text>
</comment>
<organism evidence="14 15">
    <name type="scientific">Saitoella complicata (strain BCRC 22490 / CBS 7301 / JCM 7358 / NBRC 10748 / NRRL Y-17804)</name>
    <dbReference type="NCBI Taxonomy" id="698492"/>
    <lineage>
        <taxon>Eukaryota</taxon>
        <taxon>Fungi</taxon>
        <taxon>Dikarya</taxon>
        <taxon>Ascomycota</taxon>
        <taxon>Taphrinomycotina</taxon>
        <taxon>Taphrinomycotina incertae sedis</taxon>
        <taxon>Saitoella</taxon>
    </lineage>
</organism>
<dbReference type="AlphaFoldDB" id="A0A0E9NDB5"/>
<evidence type="ECO:0000313" key="14">
    <source>
        <dbReference type="EMBL" id="GAO47711.1"/>
    </source>
</evidence>
<evidence type="ECO:0000256" key="6">
    <source>
        <dbReference type="ARBA" id="ARBA00022857"/>
    </source>
</evidence>
<dbReference type="CDD" id="cd05356">
    <property type="entry name" value="17beta-HSD1_like_SDR_c"/>
    <property type="match status" value="1"/>
</dbReference>
<sequence length="450" mass="49755">MAIAPVEAFKGVIGTSDASALLTLLLSLLGGFTAIGLAMSYSQLILDLFVLSGKNLKKYGAGKKSWAVITGASDGIGREFALQLAKAKFNIVLVSRTESKLHAVAEEIEGKFGVETKVLAMDFAKNEDKDYDRLQDLISTLDVGVLVNNVGQSHSIPVPFTLTPLQEMKNIININCHGTLRITQIVAPRMVERKNGLILTMGSFGGLLPTPLLATYSGSKAFLNYWNQSIAAELAPSGVDCYLIKSYLVTSAMSKIKRASMTIPSPKAFVATALGKIGLRGGAATPFTMTPYPAHAFMNWGLEWLQTATGAWGKKFVLEQNFDMHRAIRKRALKKAERDAKKHRTEWHTHVSISNAYKPKRKTKKKTIAIRSLAISPIDVRPHMTNFIHLYPNHLHLTIPHPTFSIAWINSIRVRQSNIYLPTRFTILCPGHFVIRSEEYNCVNCSYKAR</sequence>
<protein>
    <recommendedName>
        <fullName evidence="12">Very-long-chain 3-oxoacyl-CoA reductase</fullName>
        <ecNumber evidence="12">1.1.1.330</ecNumber>
    </recommendedName>
    <alternativeName>
        <fullName evidence="12">3-ketoacyl-CoA reductase</fullName>
        <shortName evidence="12">3-ketoreductase</shortName>
        <shortName evidence="12">KAR</shortName>
    </alternativeName>
    <alternativeName>
        <fullName evidence="12">Microsomal beta-keto-reductase</fullName>
    </alternativeName>
</protein>
<evidence type="ECO:0000256" key="1">
    <source>
        <dbReference type="ARBA" id="ARBA00005194"/>
    </source>
</evidence>
<keyword evidence="2 12" id="KW-0444">Lipid biosynthesis</keyword>
<evidence type="ECO:0000256" key="4">
    <source>
        <dbReference type="ARBA" id="ARBA00022824"/>
    </source>
</evidence>
<dbReference type="GO" id="GO:0141040">
    <property type="term" value="F:very-long-chain 3-oxoacyl-CoA reductase activity"/>
    <property type="evidence" value="ECO:0007669"/>
    <property type="project" value="UniProtKB-EC"/>
</dbReference>
<dbReference type="UniPathway" id="UPA00094"/>
<evidence type="ECO:0000256" key="9">
    <source>
        <dbReference type="ARBA" id="ARBA00023098"/>
    </source>
</evidence>
<keyword evidence="5 12" id="KW-0276">Fatty acid metabolism</keyword>
<feature type="transmembrane region" description="Helical" evidence="13">
    <location>
        <begin position="20"/>
        <end position="50"/>
    </location>
</feature>
<comment type="similarity">
    <text evidence="12">Belongs to the short-chain dehydrogenases/reductases (SDR) family.</text>
</comment>
<dbReference type="InterPro" id="IPR002347">
    <property type="entry name" value="SDR_fam"/>
</dbReference>
<dbReference type="SUPFAM" id="SSF51735">
    <property type="entry name" value="NAD(P)-binding Rossmann-fold domains"/>
    <property type="match status" value="1"/>
</dbReference>
<comment type="function">
    <text evidence="12">Component of the microsomal membrane bound fatty acid elongation system, which produces the 26-carbon very long-chain fatty acids (VLCFA) from palmitate. Catalyzes the reduction of the 3-ketoacyl-CoA intermediate that is formed in each cycle of fatty acid elongation. VLCFAs serve as precursors for ceramide and sphingolipids.</text>
</comment>
<keyword evidence="11 12" id="KW-0275">Fatty acid biosynthesis</keyword>
<accession>A0A0E9NDB5</accession>
<dbReference type="GO" id="GO:0030497">
    <property type="term" value="P:fatty acid elongation"/>
    <property type="evidence" value="ECO:0007669"/>
    <property type="project" value="UniProtKB-UniRule"/>
</dbReference>
<reference evidence="14 15" key="1">
    <citation type="journal article" date="2011" name="J. Gen. Appl. Microbiol.">
        <title>Draft genome sequencing of the enigmatic yeast Saitoella complicata.</title>
        <authorList>
            <person name="Nishida H."/>
            <person name="Hamamoto M."/>
            <person name="Sugiyama J."/>
        </authorList>
    </citation>
    <scope>NUCLEOTIDE SEQUENCE [LARGE SCALE GENOMIC DNA]</scope>
    <source>
        <strain evidence="14 15">NRRL Y-17804</strain>
    </source>
</reference>
<dbReference type="OMA" id="AWINSIR"/>
<proteinExistence type="inferred from homology"/>
<dbReference type="InterPro" id="IPR027533">
    <property type="entry name" value="3_ketoreductase_fungal"/>
</dbReference>
<comment type="subcellular location">
    <subcellularLocation>
        <location evidence="12">Endoplasmic reticulum membrane</location>
        <topology evidence="12">Single-pass membrane protein</topology>
    </subcellularLocation>
</comment>
<dbReference type="EC" id="1.1.1.330" evidence="12"/>
<feature type="binding site" evidence="12">
    <location>
        <position position="203"/>
    </location>
    <ligand>
        <name>substrate</name>
    </ligand>
</feature>
<name>A0A0E9NDB5_SAICN</name>
<dbReference type="EMBL" id="BACD03000010">
    <property type="protein sequence ID" value="GAO47711.1"/>
    <property type="molecule type" value="Genomic_DNA"/>
</dbReference>
<evidence type="ECO:0000256" key="5">
    <source>
        <dbReference type="ARBA" id="ARBA00022832"/>
    </source>
</evidence>
<keyword evidence="15" id="KW-1185">Reference proteome</keyword>
<keyword evidence="3 12" id="KW-0812">Transmembrane</keyword>
<dbReference type="InterPro" id="IPR036291">
    <property type="entry name" value="NAD(P)-bd_dom_sf"/>
</dbReference>
<dbReference type="Pfam" id="PF00106">
    <property type="entry name" value="adh_short"/>
    <property type="match status" value="1"/>
</dbReference>
<dbReference type="GO" id="GO:0005789">
    <property type="term" value="C:endoplasmic reticulum membrane"/>
    <property type="evidence" value="ECO:0007669"/>
    <property type="project" value="UniProtKB-SubCell"/>
</dbReference>
<evidence type="ECO:0000256" key="13">
    <source>
        <dbReference type="SAM" id="Phobius"/>
    </source>
</evidence>
<keyword evidence="10 12" id="KW-0472">Membrane</keyword>
<dbReference type="HAMAP" id="MF_03107">
    <property type="entry name" value="3_ketoreductase"/>
    <property type="match status" value="1"/>
</dbReference>
<dbReference type="Proteomes" id="UP000033140">
    <property type="component" value="Unassembled WGS sequence"/>
</dbReference>